<dbReference type="PANTHER" id="PTHR47642">
    <property type="entry name" value="ATP-DEPENDENT DNA HELICASE"/>
    <property type="match status" value="1"/>
</dbReference>
<comment type="cofactor">
    <cofactor evidence="1">
        <name>Mg(2+)</name>
        <dbReference type="ChEBI" id="CHEBI:18420"/>
    </cofactor>
</comment>
<dbReference type="GO" id="GO:0000723">
    <property type="term" value="P:telomere maintenance"/>
    <property type="evidence" value="ECO:0007669"/>
    <property type="project" value="InterPro"/>
</dbReference>
<dbReference type="InterPro" id="IPR051055">
    <property type="entry name" value="PIF1_helicase"/>
</dbReference>
<sequence length="679" mass="75680">MHEKREAEVKRLATSLQVHSCKGRGCLKRINSQLKCKRRAPFPCAPSAWVSEAGEWGPARLHAMVVAFHPEILLVLRCNHDIKILTNAYDTSGIGWYITLYATKKQQNAGNASAVLARRLAYHQQQQARDPAVDELNRKMINRCANALNREQEFSAPEIIGYLMGWGDRYISHHYVTVYWDNIVFSLKLAFPELQQSSHKQSLGLVDKALEAAETGEDATCSLRPSSGHMVVKMQSEEYAYRGEALEDMNFWDYFTETYDEREKPAASSAAERQIGYLPGSPRKGGRRVRLPGHETMLQFVGQWFPSRRDDDKRSLYQASMLALFKPWRSLEDLKGVYVTFDDAFTTFLAQCPLDVQRIMDNMEYYYLSAEAAKIDRPLASLGPVHRLADMDDETGDQENDTNHRDAVATESSITDEAIAAEHEAVYTAADRRFAKQAMLFAHTAGVFNANMTATSPWQGLSVNATYNDHSVYEAWDARLKEYMRHSKHSDSQSKDVIVDSLAPSSMFVPPTVLEGGAITTPSALSNLPLTLVLNSEQQRAHDIIRWHVTRTIDDKGPEQLLMIIDGQGGTGKSALIEAITGTMKALGVLQWLSKTATSGVAATRIGGTTTHSWAAIGTRSKKGGAGSAASHILKRRKDNMEHTRYLIIDEFSMLTKDLLESVSEVGSTGVSVTCLTRF</sequence>
<evidence type="ECO:0000313" key="3">
    <source>
        <dbReference type="EMBL" id="KAF9489730.1"/>
    </source>
</evidence>
<reference evidence="3" key="1">
    <citation type="submission" date="2020-11" db="EMBL/GenBank/DDBJ databases">
        <authorList>
            <consortium name="DOE Joint Genome Institute"/>
            <person name="Ahrendt S."/>
            <person name="Riley R."/>
            <person name="Andreopoulos W."/>
            <person name="Labutti K."/>
            <person name="Pangilinan J."/>
            <person name="Ruiz-Duenas F.J."/>
            <person name="Barrasa J.M."/>
            <person name="Sanchez-Garcia M."/>
            <person name="Camarero S."/>
            <person name="Miyauchi S."/>
            <person name="Serrano A."/>
            <person name="Linde D."/>
            <person name="Babiker R."/>
            <person name="Drula E."/>
            <person name="Ayuso-Fernandez I."/>
            <person name="Pacheco R."/>
            <person name="Padilla G."/>
            <person name="Ferreira P."/>
            <person name="Barriuso J."/>
            <person name="Kellner H."/>
            <person name="Castanera R."/>
            <person name="Alfaro M."/>
            <person name="Ramirez L."/>
            <person name="Pisabarro A.G."/>
            <person name="Kuo A."/>
            <person name="Tritt A."/>
            <person name="Lipzen A."/>
            <person name="He G."/>
            <person name="Yan M."/>
            <person name="Ng V."/>
            <person name="Cullen D."/>
            <person name="Martin F."/>
            <person name="Rosso M.-N."/>
            <person name="Henrissat B."/>
            <person name="Hibbett D."/>
            <person name="Martinez A.T."/>
            <person name="Grigoriev I.V."/>
        </authorList>
    </citation>
    <scope>NUCLEOTIDE SEQUENCE</scope>
    <source>
        <strain evidence="3">ATCC 90797</strain>
    </source>
</reference>
<keyword evidence="1" id="KW-0227">DNA damage</keyword>
<dbReference type="SUPFAM" id="SSF52540">
    <property type="entry name" value="P-loop containing nucleoside triphosphate hydrolases"/>
    <property type="match status" value="1"/>
</dbReference>
<dbReference type="InterPro" id="IPR027417">
    <property type="entry name" value="P-loop_NTPase"/>
</dbReference>
<dbReference type="GO" id="GO:0006281">
    <property type="term" value="P:DNA repair"/>
    <property type="evidence" value="ECO:0007669"/>
    <property type="project" value="UniProtKB-KW"/>
</dbReference>
<organism evidence="3 4">
    <name type="scientific">Pleurotus eryngii</name>
    <name type="common">Boletus of the steppes</name>
    <dbReference type="NCBI Taxonomy" id="5323"/>
    <lineage>
        <taxon>Eukaryota</taxon>
        <taxon>Fungi</taxon>
        <taxon>Dikarya</taxon>
        <taxon>Basidiomycota</taxon>
        <taxon>Agaricomycotina</taxon>
        <taxon>Agaricomycetes</taxon>
        <taxon>Agaricomycetidae</taxon>
        <taxon>Agaricales</taxon>
        <taxon>Pleurotineae</taxon>
        <taxon>Pleurotaceae</taxon>
        <taxon>Pleurotus</taxon>
    </lineage>
</organism>
<evidence type="ECO:0000259" key="2">
    <source>
        <dbReference type="Pfam" id="PF05970"/>
    </source>
</evidence>
<dbReference type="EC" id="5.6.2.3" evidence="1"/>
<dbReference type="AlphaFoldDB" id="A0A9P6DBP8"/>
<gene>
    <name evidence="3" type="ORF">BDN71DRAFT_283261</name>
</gene>
<dbReference type="GO" id="GO:0016787">
    <property type="term" value="F:hydrolase activity"/>
    <property type="evidence" value="ECO:0007669"/>
    <property type="project" value="UniProtKB-KW"/>
</dbReference>
<proteinExistence type="inferred from homology"/>
<dbReference type="OrthoDB" id="3050185at2759"/>
<keyword evidence="1" id="KW-0233">DNA recombination</keyword>
<feature type="domain" description="DNA helicase Pif1-like DEAD-box helicase" evidence="2">
    <location>
        <begin position="534"/>
        <end position="664"/>
    </location>
</feature>
<keyword evidence="1" id="KW-0378">Hydrolase</keyword>
<dbReference type="PANTHER" id="PTHR47642:SF5">
    <property type="entry name" value="ATP-DEPENDENT DNA HELICASE"/>
    <property type="match status" value="1"/>
</dbReference>
<dbReference type="EMBL" id="MU154662">
    <property type="protein sequence ID" value="KAF9489730.1"/>
    <property type="molecule type" value="Genomic_DNA"/>
</dbReference>
<dbReference type="Gene3D" id="3.40.50.300">
    <property type="entry name" value="P-loop containing nucleotide triphosphate hydrolases"/>
    <property type="match status" value="1"/>
</dbReference>
<accession>A0A9P6DBP8</accession>
<dbReference type="GO" id="GO:0043139">
    <property type="term" value="F:5'-3' DNA helicase activity"/>
    <property type="evidence" value="ECO:0007669"/>
    <property type="project" value="UniProtKB-EC"/>
</dbReference>
<dbReference type="Proteomes" id="UP000807025">
    <property type="component" value="Unassembled WGS sequence"/>
</dbReference>
<dbReference type="Pfam" id="PF05970">
    <property type="entry name" value="PIF1"/>
    <property type="match status" value="1"/>
</dbReference>
<comment type="catalytic activity">
    <reaction evidence="1">
        <text>ATP + H2O = ADP + phosphate + H(+)</text>
        <dbReference type="Rhea" id="RHEA:13065"/>
        <dbReference type="ChEBI" id="CHEBI:15377"/>
        <dbReference type="ChEBI" id="CHEBI:15378"/>
        <dbReference type="ChEBI" id="CHEBI:30616"/>
        <dbReference type="ChEBI" id="CHEBI:43474"/>
        <dbReference type="ChEBI" id="CHEBI:456216"/>
        <dbReference type="EC" id="5.6.2.3"/>
    </reaction>
</comment>
<evidence type="ECO:0000313" key="4">
    <source>
        <dbReference type="Proteomes" id="UP000807025"/>
    </source>
</evidence>
<evidence type="ECO:0000256" key="1">
    <source>
        <dbReference type="RuleBase" id="RU363044"/>
    </source>
</evidence>
<dbReference type="GO" id="GO:0005524">
    <property type="term" value="F:ATP binding"/>
    <property type="evidence" value="ECO:0007669"/>
    <property type="project" value="UniProtKB-KW"/>
</dbReference>
<dbReference type="GO" id="GO:0006310">
    <property type="term" value="P:DNA recombination"/>
    <property type="evidence" value="ECO:0007669"/>
    <property type="project" value="UniProtKB-KW"/>
</dbReference>
<comment type="similarity">
    <text evidence="1">Belongs to the helicase family.</text>
</comment>
<keyword evidence="1" id="KW-0067">ATP-binding</keyword>
<comment type="caution">
    <text evidence="3">The sequence shown here is derived from an EMBL/GenBank/DDBJ whole genome shotgun (WGS) entry which is preliminary data.</text>
</comment>
<keyword evidence="1" id="KW-0547">Nucleotide-binding</keyword>
<keyword evidence="1" id="KW-0347">Helicase</keyword>
<protein>
    <recommendedName>
        <fullName evidence="1">ATP-dependent DNA helicase</fullName>
        <ecNumber evidence="1">5.6.2.3</ecNumber>
    </recommendedName>
</protein>
<keyword evidence="4" id="KW-1185">Reference proteome</keyword>
<keyword evidence="1" id="KW-0234">DNA repair</keyword>
<dbReference type="InterPro" id="IPR010285">
    <property type="entry name" value="DNA_helicase_pif1-like_DEAD"/>
</dbReference>
<name>A0A9P6DBP8_PLEER</name>